<evidence type="ECO:0000256" key="3">
    <source>
        <dbReference type="ARBA" id="ARBA00022840"/>
    </source>
</evidence>
<dbReference type="FunFam" id="3.40.50.300:FF:000425">
    <property type="entry name" value="Probable ABC transporter, ATP-binding subunit"/>
    <property type="match status" value="1"/>
</dbReference>
<dbReference type="Gene3D" id="2.40.50.140">
    <property type="entry name" value="Nucleic acid-binding proteins"/>
    <property type="match status" value="1"/>
</dbReference>
<dbReference type="SUPFAM" id="SSF50331">
    <property type="entry name" value="MOP-like"/>
    <property type="match status" value="1"/>
</dbReference>
<dbReference type="Pfam" id="PF00005">
    <property type="entry name" value="ABC_tran"/>
    <property type="match status" value="1"/>
</dbReference>
<feature type="domain" description="ABC transporter" evidence="4">
    <location>
        <begin position="5"/>
        <end position="239"/>
    </location>
</feature>
<dbReference type="SMART" id="SM00382">
    <property type="entry name" value="AAA"/>
    <property type="match status" value="1"/>
</dbReference>
<protein>
    <submittedName>
        <fullName evidence="5">ABC transporter ATP-binding protein</fullName>
    </submittedName>
</protein>
<evidence type="ECO:0000256" key="2">
    <source>
        <dbReference type="ARBA" id="ARBA00022741"/>
    </source>
</evidence>
<evidence type="ECO:0000259" key="4">
    <source>
        <dbReference type="PROSITE" id="PS50893"/>
    </source>
</evidence>
<dbReference type="InterPro" id="IPR003439">
    <property type="entry name" value="ABC_transporter-like_ATP-bd"/>
</dbReference>
<dbReference type="Pfam" id="PF08402">
    <property type="entry name" value="TOBE_2"/>
    <property type="match status" value="1"/>
</dbReference>
<reference evidence="5" key="1">
    <citation type="submission" date="2020-07" db="EMBL/GenBank/DDBJ databases">
        <title>Huge and variable diversity of episymbiotic CPR bacteria and DPANN archaea in groundwater ecosystems.</title>
        <authorList>
            <person name="He C.Y."/>
            <person name="Keren R."/>
            <person name="Whittaker M."/>
            <person name="Farag I.F."/>
            <person name="Doudna J."/>
            <person name="Cate J.H.D."/>
            <person name="Banfield J.F."/>
        </authorList>
    </citation>
    <scope>NUCLEOTIDE SEQUENCE</scope>
    <source>
        <strain evidence="5">NC_groundwater_763_Ag_S-0.2um_68_21</strain>
    </source>
</reference>
<dbReference type="GO" id="GO:0015697">
    <property type="term" value="P:quaternary ammonium group transport"/>
    <property type="evidence" value="ECO:0007669"/>
    <property type="project" value="UniProtKB-ARBA"/>
</dbReference>
<accession>A0A932HWC0</accession>
<keyword evidence="2" id="KW-0547">Nucleotide-binding</keyword>
<dbReference type="InterPro" id="IPR008995">
    <property type="entry name" value="Mo/tungstate-bd_C_term_dom"/>
</dbReference>
<dbReference type="InterPro" id="IPR012340">
    <property type="entry name" value="NA-bd_OB-fold"/>
</dbReference>
<proteinExistence type="predicted"/>
<organism evidence="5 6">
    <name type="scientific">Tectimicrobiota bacterium</name>
    <dbReference type="NCBI Taxonomy" id="2528274"/>
    <lineage>
        <taxon>Bacteria</taxon>
        <taxon>Pseudomonadati</taxon>
        <taxon>Nitrospinota/Tectimicrobiota group</taxon>
        <taxon>Candidatus Tectimicrobiota</taxon>
    </lineage>
</organism>
<dbReference type="Gene3D" id="2.40.50.100">
    <property type="match status" value="1"/>
</dbReference>
<dbReference type="GO" id="GO:0043190">
    <property type="term" value="C:ATP-binding cassette (ABC) transporter complex"/>
    <property type="evidence" value="ECO:0007669"/>
    <property type="project" value="InterPro"/>
</dbReference>
<dbReference type="InterPro" id="IPR050093">
    <property type="entry name" value="ABC_SmlMolc_Importer"/>
</dbReference>
<gene>
    <name evidence="5" type="ORF">HYZ11_04775</name>
</gene>
<dbReference type="Proteomes" id="UP000782312">
    <property type="component" value="Unassembled WGS sequence"/>
</dbReference>
<dbReference type="PANTHER" id="PTHR42781:SF4">
    <property type="entry name" value="SPERMIDINE_PUTRESCINE IMPORT ATP-BINDING PROTEIN POTA"/>
    <property type="match status" value="1"/>
</dbReference>
<dbReference type="PROSITE" id="PS50893">
    <property type="entry name" value="ABC_TRANSPORTER_2"/>
    <property type="match status" value="1"/>
</dbReference>
<keyword evidence="1" id="KW-0813">Transport</keyword>
<evidence type="ECO:0000256" key="1">
    <source>
        <dbReference type="ARBA" id="ARBA00022448"/>
    </source>
</evidence>
<dbReference type="InterPro" id="IPR017871">
    <property type="entry name" value="ABC_transporter-like_CS"/>
</dbReference>
<evidence type="ECO:0000313" key="5">
    <source>
        <dbReference type="EMBL" id="MBI3126899.1"/>
    </source>
</evidence>
<dbReference type="GO" id="GO:0005524">
    <property type="term" value="F:ATP binding"/>
    <property type="evidence" value="ECO:0007669"/>
    <property type="project" value="UniProtKB-KW"/>
</dbReference>
<dbReference type="InterPro" id="IPR013611">
    <property type="entry name" value="Transp-assoc_OB_typ2"/>
</dbReference>
<keyword evidence="3 5" id="KW-0067">ATP-binding</keyword>
<dbReference type="PROSITE" id="PS00211">
    <property type="entry name" value="ABC_TRANSPORTER_1"/>
    <property type="match status" value="1"/>
</dbReference>
<comment type="caution">
    <text evidence="5">The sequence shown here is derived from an EMBL/GenBank/DDBJ whole genome shotgun (WGS) entry which is preliminary data.</text>
</comment>
<dbReference type="PANTHER" id="PTHR42781">
    <property type="entry name" value="SPERMIDINE/PUTRESCINE IMPORT ATP-BINDING PROTEIN POTA"/>
    <property type="match status" value="1"/>
</dbReference>
<dbReference type="GO" id="GO:0016887">
    <property type="term" value="F:ATP hydrolysis activity"/>
    <property type="evidence" value="ECO:0007669"/>
    <property type="project" value="InterPro"/>
</dbReference>
<dbReference type="Gene3D" id="3.40.50.300">
    <property type="entry name" value="P-loop containing nucleotide triphosphate hydrolases"/>
    <property type="match status" value="1"/>
</dbReference>
<dbReference type="GO" id="GO:0022857">
    <property type="term" value="F:transmembrane transporter activity"/>
    <property type="evidence" value="ECO:0007669"/>
    <property type="project" value="InterPro"/>
</dbReference>
<name>A0A932HWC0_UNCTE</name>
<dbReference type="InterPro" id="IPR003593">
    <property type="entry name" value="AAA+_ATPase"/>
</dbReference>
<dbReference type="SUPFAM" id="SSF52540">
    <property type="entry name" value="P-loop containing nucleoside triphosphate hydrolases"/>
    <property type="match status" value="1"/>
</dbReference>
<dbReference type="AlphaFoldDB" id="A0A932HWC0"/>
<dbReference type="EMBL" id="JACPUR010000013">
    <property type="protein sequence ID" value="MBI3126899.1"/>
    <property type="molecule type" value="Genomic_DNA"/>
</dbReference>
<sequence length="380" mass="40602">MAGKLILDEVRKSYGDFAAVRGVSFAVAGGECVVLLGPSGCGKTTTLRMVAGFLRPDGGRILIDGKPVASTVSSLPPHQRGVALVFQSYAVWPHRTVFENVAYGLKLRRVPKREIETRVNEMLAVVQLSGLGSRYPGELSGGQQQRVSLARSLVISPSILLLDEPLSNLDATLREEMRFELKAIQRRLGITMLYVTHDQSEAMVIADRIVVMNHGLIEQIGPPDDIYIRSATPFVAGFVGLTNFLRGRLAGPCTGAGAAVEVEGMGRVEVAPAGGASGRPAAGAEVTLNIRPEDIQLLHGREGEAPNTLPGVVRDRSFLGSFLDYRIQVGGTMLRAQAPKDAPYEIGAAVFVRLDPDKIRYFAAGNGQGGEAAPLNPPRA</sequence>
<evidence type="ECO:0000313" key="6">
    <source>
        <dbReference type="Proteomes" id="UP000782312"/>
    </source>
</evidence>
<dbReference type="InterPro" id="IPR027417">
    <property type="entry name" value="P-loop_NTPase"/>
</dbReference>